<evidence type="ECO:0000313" key="3">
    <source>
        <dbReference type="Proteomes" id="UP000305778"/>
    </source>
</evidence>
<comment type="caution">
    <text evidence="2">The sequence shown here is derived from an EMBL/GenBank/DDBJ whole genome shotgun (WGS) entry which is preliminary data.</text>
</comment>
<protein>
    <recommendedName>
        <fullName evidence="1">Right handed beta helix domain-containing protein</fullName>
    </recommendedName>
</protein>
<reference evidence="2 3" key="1">
    <citation type="submission" date="2019-04" db="EMBL/GenBank/DDBJ databases">
        <title>Streptomyces oryziradicis sp. nov., a novel actinomycete isolated from rhizosphere soil of rice (Oryza sativa L.).</title>
        <authorList>
            <person name="Li C."/>
        </authorList>
    </citation>
    <scope>NUCLEOTIDE SEQUENCE [LARGE SCALE GENOMIC DNA]</scope>
    <source>
        <strain evidence="2 3">NEAU-C40</strain>
    </source>
</reference>
<dbReference type="Pfam" id="PF13229">
    <property type="entry name" value="Beta_helix"/>
    <property type="match status" value="1"/>
</dbReference>
<dbReference type="InterPro" id="IPR039448">
    <property type="entry name" value="Beta_helix"/>
</dbReference>
<dbReference type="RefSeq" id="WP_136727244.1">
    <property type="nucleotide sequence ID" value="NZ_SUMC01000036.1"/>
</dbReference>
<name>A0A4U0T1K3_9ACTN</name>
<gene>
    <name evidence="2" type="ORF">FCI23_30865</name>
</gene>
<accession>A0A4U0T1K3</accession>
<dbReference type="Proteomes" id="UP000305778">
    <property type="component" value="Unassembled WGS sequence"/>
</dbReference>
<dbReference type="SUPFAM" id="SSF51126">
    <property type="entry name" value="Pectin lyase-like"/>
    <property type="match status" value="1"/>
</dbReference>
<feature type="domain" description="Right handed beta helix" evidence="1">
    <location>
        <begin position="91"/>
        <end position="229"/>
    </location>
</feature>
<dbReference type="SMART" id="SM00710">
    <property type="entry name" value="PbH1"/>
    <property type="match status" value="7"/>
</dbReference>
<dbReference type="InterPro" id="IPR006626">
    <property type="entry name" value="PbH1"/>
</dbReference>
<dbReference type="OrthoDB" id="339817at2"/>
<dbReference type="Gene3D" id="2.160.20.10">
    <property type="entry name" value="Single-stranded right-handed beta-helix, Pectin lyase-like"/>
    <property type="match status" value="1"/>
</dbReference>
<dbReference type="EMBL" id="SUMC01000036">
    <property type="protein sequence ID" value="TKA06635.1"/>
    <property type="molecule type" value="Genomic_DNA"/>
</dbReference>
<dbReference type="InterPro" id="IPR012334">
    <property type="entry name" value="Pectin_lyas_fold"/>
</dbReference>
<evidence type="ECO:0000259" key="1">
    <source>
        <dbReference type="Pfam" id="PF13229"/>
    </source>
</evidence>
<dbReference type="InterPro" id="IPR011050">
    <property type="entry name" value="Pectin_lyase_fold/virulence"/>
</dbReference>
<evidence type="ECO:0000313" key="2">
    <source>
        <dbReference type="EMBL" id="TKA06635.1"/>
    </source>
</evidence>
<keyword evidence="3" id="KW-1185">Reference proteome</keyword>
<proteinExistence type="predicted"/>
<sequence length="347" mass="35175">MATITSIVIATAGLGCTAPAAQGAARRVVKAGESIQQVVDTARPGDTVAIGPGTYRESIQVTVPGLTLTGAGAATVISPGTAGSKNACALAGHGICVTGTADTKLTGVNIRALTVRGFTKNGIWGTGTDRMSVREVLAQDNGQQGIGQEKSIRGDFRDNTSKNNGQSGIYLANTISEEGGATDTQGTVIQGNNLSGNRIGVGIRRLRNLTVDGNDITGNCAGVMVVGDEGKPRAGALAVTRNTVSANNKYCAASSRLPYFQGTGILLTGVEDTTVTGNVVRDNTGASSMSGGVVLFPSMVGIANTRNTIKDNVLQGNGPADLADRDKGSGNSFTANACKISEPTGKC</sequence>
<dbReference type="AlphaFoldDB" id="A0A4U0T1K3"/>
<organism evidence="2 3">
    <name type="scientific">Actinacidiphila oryziradicis</name>
    <dbReference type="NCBI Taxonomy" id="2571141"/>
    <lineage>
        <taxon>Bacteria</taxon>
        <taxon>Bacillati</taxon>
        <taxon>Actinomycetota</taxon>
        <taxon>Actinomycetes</taxon>
        <taxon>Kitasatosporales</taxon>
        <taxon>Streptomycetaceae</taxon>
        <taxon>Actinacidiphila</taxon>
    </lineage>
</organism>